<dbReference type="eggNOG" id="ENOG50342Y6">
    <property type="taxonomic scope" value="Bacteria"/>
</dbReference>
<dbReference type="Proteomes" id="UP000011728">
    <property type="component" value="Chromosome"/>
</dbReference>
<organism evidence="1 2">
    <name type="scientific">Clostridium saccharoperbutylacetonicum N1-4(HMT)</name>
    <dbReference type="NCBI Taxonomy" id="931276"/>
    <lineage>
        <taxon>Bacteria</taxon>
        <taxon>Bacillati</taxon>
        <taxon>Bacillota</taxon>
        <taxon>Clostridia</taxon>
        <taxon>Eubacteriales</taxon>
        <taxon>Clostridiaceae</taxon>
        <taxon>Clostridium</taxon>
    </lineage>
</organism>
<protein>
    <submittedName>
        <fullName evidence="1">Uncharacterized protein</fullName>
    </submittedName>
</protein>
<proteinExistence type="predicted"/>
<evidence type="ECO:0000313" key="2">
    <source>
        <dbReference type="Proteomes" id="UP000011728"/>
    </source>
</evidence>
<dbReference type="EMBL" id="CP004121">
    <property type="protein sequence ID" value="AGF57012.1"/>
    <property type="molecule type" value="Genomic_DNA"/>
</dbReference>
<reference evidence="1 2" key="1">
    <citation type="submission" date="2013-02" db="EMBL/GenBank/DDBJ databases">
        <title>Genome sequence of Clostridium saccharoperbutylacetonicum N1-4(HMT).</title>
        <authorList>
            <person name="Poehlein A."/>
            <person name="Daniel R."/>
        </authorList>
    </citation>
    <scope>NUCLEOTIDE SEQUENCE [LARGE SCALE GENOMIC DNA]</scope>
    <source>
        <strain evidence="2">N1-4(HMT)</strain>
    </source>
</reference>
<gene>
    <name evidence="1" type="ORF">Cspa_c32510</name>
</gene>
<evidence type="ECO:0000313" key="1">
    <source>
        <dbReference type="EMBL" id="AGF57012.1"/>
    </source>
</evidence>
<dbReference type="PATRIC" id="fig|931276.5.peg.3273"/>
<accession>M1N0A3</accession>
<keyword evidence="2" id="KW-1185">Reference proteome</keyword>
<dbReference type="HOGENOM" id="CLU_1465812_0_0_9"/>
<dbReference type="AlphaFoldDB" id="M1N0A3"/>
<dbReference type="RefSeq" id="WP_015393330.1">
    <property type="nucleotide sequence ID" value="NC_020291.1"/>
</dbReference>
<name>M1N0A3_9CLOT</name>
<dbReference type="OrthoDB" id="10008898at2"/>
<dbReference type="KEGG" id="csr:Cspa_c32510"/>
<sequence length="184" mass="21633">MISENINKIYRQWVKDNFAKEKCDKLLGFEIKIEIVPSPDFVKELEKMDKISLLRVSVDKENLTQDEDIAYGEENVLRKNVDVWYRPIKGLSFSKSKVIKYFENFNNPTKKEKISRIVIGGRADGNPISLDTERMKLSKYIETELSVDGLVNSEDIFKNYNKLLNVEFKEYFNNIFLEIEESEE</sequence>